<keyword evidence="1" id="KW-0812">Transmembrane</keyword>
<dbReference type="KEGG" id="vta:A1398"/>
<name>A0A2N8ZBV3_9VIBR</name>
<keyword evidence="3" id="KW-1185">Reference proteome</keyword>
<keyword evidence="1" id="KW-0472">Membrane</keyword>
<dbReference type="EMBL" id="LT960611">
    <property type="protein sequence ID" value="SON49377.1"/>
    <property type="molecule type" value="Genomic_DNA"/>
</dbReference>
<reference evidence="2 3" key="1">
    <citation type="submission" date="2017-10" db="EMBL/GenBank/DDBJ databases">
        <authorList>
            <person name="Banno H."/>
            <person name="Chua N.-H."/>
        </authorList>
    </citation>
    <scope>NUCLEOTIDE SEQUENCE [LARGE SCALE GENOMIC DNA]</scope>
    <source>
        <strain evidence="2">Vibrio tapetis CECT4600</strain>
    </source>
</reference>
<keyword evidence="1" id="KW-1133">Transmembrane helix</keyword>
<evidence type="ECO:0000256" key="1">
    <source>
        <dbReference type="SAM" id="Phobius"/>
    </source>
</evidence>
<protein>
    <submittedName>
        <fullName evidence="2">Uncharacterized protein</fullName>
    </submittedName>
</protein>
<feature type="transmembrane region" description="Helical" evidence="1">
    <location>
        <begin position="6"/>
        <end position="23"/>
    </location>
</feature>
<proteinExistence type="predicted"/>
<accession>A0A2N8ZBV3</accession>
<evidence type="ECO:0000313" key="3">
    <source>
        <dbReference type="Proteomes" id="UP000235828"/>
    </source>
</evidence>
<organism evidence="2 3">
    <name type="scientific">Vibrio tapetis subsp. tapetis</name>
    <dbReference type="NCBI Taxonomy" id="1671868"/>
    <lineage>
        <taxon>Bacteria</taxon>
        <taxon>Pseudomonadati</taxon>
        <taxon>Pseudomonadota</taxon>
        <taxon>Gammaproteobacteria</taxon>
        <taxon>Vibrionales</taxon>
        <taxon>Vibrionaceae</taxon>
        <taxon>Vibrio</taxon>
    </lineage>
</organism>
<sequence length="58" mass="6613">MLFYPLFVTSITFIPAIINMNLVPPINKDGYFTLAFEPICIDGIFYRFTLSLIVSLHA</sequence>
<evidence type="ECO:0000313" key="2">
    <source>
        <dbReference type="EMBL" id="SON49377.1"/>
    </source>
</evidence>
<dbReference type="AlphaFoldDB" id="A0A2N8ZBV3"/>
<dbReference type="Proteomes" id="UP000235828">
    <property type="component" value="Chromosome A"/>
</dbReference>
<gene>
    <name evidence="2" type="ORF">VTAP4600_A1398</name>
</gene>